<protein>
    <recommendedName>
        <fullName evidence="1">RAP domain-containing protein</fullName>
    </recommendedName>
</protein>
<sequence>MYRCRVLRDICVPELARLRALLRDCRAEHETCLLFQKHHAHLSPSELVQAAAVLRQLNSNPGVRLQLPADHCAVRSIVSSDIRGKLYALTDPAELCDIVVGIVKHDIASKALIADFTGRLERLLPAVKGGVLSHVCNCIVFLHQQGYRVVPICSKLFAYLAAHGSGKEYTLQNHVALLSCMDALCLRHEALVTTIGRQLQMMLSSGVKIPPDDIICLLQSYNDEMFGSVYIRHRLIDMALDLYDGDGSLADVSAKVVSLDVVAQCLNAGVFPSKCIEKIDSIVSAGCSTSSRKTRLSILRGYGNLRYKPMDVLDILLCRAREDAPSMKIFSDVVNCVHSLFLLDLKDETIVQHACEIVKHNDAPLEIKDIGDICNILVALCHFGVRDTAVYQVLLNELMRLSCSLQHADTAALQTVAIYLWKCMDDVFAKLSTSIKSFLAEVLTKESNDPLILNSSDLQDEVGKTATFISYTLYKEVSVGPYLVDFVRRLGDDEIGEMRQRDNRFHRLRDASSERQLASKLRDCAFILFTDDQSQFYRNTRDRTSEYQFHLAVLRGLGFRCVNVPYWEWQVLRGWQEKRLYLQRLLERHTPVSQPYSH</sequence>
<dbReference type="AlphaFoldDB" id="A0AAD9LI88"/>
<comment type="caution">
    <text evidence="2">The sequence shown here is derived from an EMBL/GenBank/DDBJ whole genome shotgun (WGS) entry which is preliminary data.</text>
</comment>
<gene>
    <name evidence="2" type="ORF">X943_002124</name>
</gene>
<accession>A0AAD9LI88</accession>
<evidence type="ECO:0000259" key="1">
    <source>
        <dbReference type="PROSITE" id="PS51286"/>
    </source>
</evidence>
<dbReference type="Proteomes" id="UP001195914">
    <property type="component" value="Unassembled WGS sequence"/>
</dbReference>
<reference evidence="2" key="1">
    <citation type="journal article" date="2014" name="Nucleic Acids Res.">
        <title>The evolutionary dynamics of variant antigen genes in Babesia reveal a history of genomic innovation underlying host-parasite interaction.</title>
        <authorList>
            <person name="Jackson A.P."/>
            <person name="Otto T.D."/>
            <person name="Darby A."/>
            <person name="Ramaprasad A."/>
            <person name="Xia D."/>
            <person name="Echaide I.E."/>
            <person name="Farber M."/>
            <person name="Gahlot S."/>
            <person name="Gamble J."/>
            <person name="Gupta D."/>
            <person name="Gupta Y."/>
            <person name="Jackson L."/>
            <person name="Malandrin L."/>
            <person name="Malas T.B."/>
            <person name="Moussa E."/>
            <person name="Nair M."/>
            <person name="Reid A.J."/>
            <person name="Sanders M."/>
            <person name="Sharma J."/>
            <person name="Tracey A."/>
            <person name="Quail M.A."/>
            <person name="Weir W."/>
            <person name="Wastling J.M."/>
            <person name="Hall N."/>
            <person name="Willadsen P."/>
            <person name="Lingelbach K."/>
            <person name="Shiels B."/>
            <person name="Tait A."/>
            <person name="Berriman M."/>
            <person name="Allred D.R."/>
            <person name="Pain A."/>
        </authorList>
    </citation>
    <scope>NUCLEOTIDE SEQUENCE</scope>
    <source>
        <strain evidence="2">1802A</strain>
    </source>
</reference>
<proteinExistence type="predicted"/>
<evidence type="ECO:0000313" key="3">
    <source>
        <dbReference type="Proteomes" id="UP001195914"/>
    </source>
</evidence>
<dbReference type="InterPro" id="IPR013584">
    <property type="entry name" value="RAP"/>
</dbReference>
<evidence type="ECO:0000313" key="2">
    <source>
        <dbReference type="EMBL" id="KAK1937475.1"/>
    </source>
</evidence>
<dbReference type="SMART" id="SM00952">
    <property type="entry name" value="RAP"/>
    <property type="match status" value="1"/>
</dbReference>
<dbReference type="EMBL" id="JAHBMH010000033">
    <property type="protein sequence ID" value="KAK1937475.1"/>
    <property type="molecule type" value="Genomic_DNA"/>
</dbReference>
<reference evidence="2" key="2">
    <citation type="submission" date="2021-05" db="EMBL/GenBank/DDBJ databases">
        <authorList>
            <person name="Pain A."/>
        </authorList>
    </citation>
    <scope>NUCLEOTIDE SEQUENCE</scope>
    <source>
        <strain evidence="2">1802A</strain>
    </source>
</reference>
<dbReference type="Pfam" id="PF08373">
    <property type="entry name" value="RAP"/>
    <property type="match status" value="1"/>
</dbReference>
<feature type="domain" description="RAP" evidence="1">
    <location>
        <begin position="526"/>
        <end position="584"/>
    </location>
</feature>
<organism evidence="2 3">
    <name type="scientific">Babesia divergens</name>
    <dbReference type="NCBI Taxonomy" id="32595"/>
    <lineage>
        <taxon>Eukaryota</taxon>
        <taxon>Sar</taxon>
        <taxon>Alveolata</taxon>
        <taxon>Apicomplexa</taxon>
        <taxon>Aconoidasida</taxon>
        <taxon>Piroplasmida</taxon>
        <taxon>Babesiidae</taxon>
        <taxon>Babesia</taxon>
    </lineage>
</organism>
<keyword evidence="3" id="KW-1185">Reference proteome</keyword>
<name>A0AAD9LI88_BABDI</name>
<dbReference type="PROSITE" id="PS51286">
    <property type="entry name" value="RAP"/>
    <property type="match status" value="1"/>
</dbReference>